<dbReference type="Proteomes" id="UP001145114">
    <property type="component" value="Unassembled WGS sequence"/>
</dbReference>
<accession>A0ACC1I0V7</accession>
<name>A0ACC1I0V7_9FUNG</name>
<comment type="caution">
    <text evidence="1">The sequence shown here is derived from an EMBL/GenBank/DDBJ whole genome shotgun (WGS) entry which is preliminary data.</text>
</comment>
<keyword evidence="2" id="KW-1185">Reference proteome</keyword>
<proteinExistence type="predicted"/>
<evidence type="ECO:0000313" key="2">
    <source>
        <dbReference type="Proteomes" id="UP001145114"/>
    </source>
</evidence>
<evidence type="ECO:0000313" key="1">
    <source>
        <dbReference type="EMBL" id="KAJ1680359.1"/>
    </source>
</evidence>
<sequence>MLISKQNRKLIYEALFKDGVLVAKKDFNIKHKEIRVPNLEVIMAMKSLNSRGYITTIFSWQYFYYTLTEEGIEYLRQYLNLPAGIVPNSMKRVARPAAPRFSARPEREGAGFGQGRDEYRRRSAAPKEGADGSFRPQFRGGF</sequence>
<protein>
    <submittedName>
        <fullName evidence="1">Uncharacterized protein</fullName>
    </submittedName>
</protein>
<organism evidence="1 2">
    <name type="scientific">Spiromyces aspiralis</name>
    <dbReference type="NCBI Taxonomy" id="68401"/>
    <lineage>
        <taxon>Eukaryota</taxon>
        <taxon>Fungi</taxon>
        <taxon>Fungi incertae sedis</taxon>
        <taxon>Zoopagomycota</taxon>
        <taxon>Kickxellomycotina</taxon>
        <taxon>Kickxellomycetes</taxon>
        <taxon>Kickxellales</taxon>
        <taxon>Kickxellaceae</taxon>
        <taxon>Spiromyces</taxon>
    </lineage>
</organism>
<reference evidence="1" key="1">
    <citation type="submission" date="2022-06" db="EMBL/GenBank/DDBJ databases">
        <title>Phylogenomic reconstructions and comparative analyses of Kickxellomycotina fungi.</title>
        <authorList>
            <person name="Reynolds N.K."/>
            <person name="Stajich J.E."/>
            <person name="Barry K."/>
            <person name="Grigoriev I.V."/>
            <person name="Crous P."/>
            <person name="Smith M.E."/>
        </authorList>
    </citation>
    <scope>NUCLEOTIDE SEQUENCE</scope>
    <source>
        <strain evidence="1">RSA 2271</strain>
    </source>
</reference>
<dbReference type="EMBL" id="JAMZIH010000004">
    <property type="protein sequence ID" value="KAJ1680359.1"/>
    <property type="molecule type" value="Genomic_DNA"/>
</dbReference>
<gene>
    <name evidence="1" type="ORF">EV182_000141</name>
</gene>